<sequence>MTRWWRGELPAVRLTAPAAVEAAAGTSCRVELFSITSCCCLAQAVDARTGWRTVGAAAGPDLEASCLKAAEEAIVSLAALHRLAAAPAELLGVAADASHRYLDLPPSECTSLAHTLLALADMRFSAAIAAHLSEAVDPAFAVPERAERPRGCDPLSQLCTAGHRVWAVQLRSPETAATGSTVWRALSPTTLAPLPRSAHPDELPVPLA</sequence>
<dbReference type="RefSeq" id="WP_191727265.1">
    <property type="nucleotide sequence ID" value="NZ_JACSPY010000018.1"/>
</dbReference>
<reference evidence="2 3" key="1">
    <citation type="submission" date="2020-08" db="EMBL/GenBank/DDBJ databases">
        <title>A Genomic Blueprint of the Chicken Gut Microbiome.</title>
        <authorList>
            <person name="Gilroy R."/>
            <person name="Ravi A."/>
            <person name="Getino M."/>
            <person name="Pursley I."/>
            <person name="Horton D.L."/>
            <person name="Alikhan N.-F."/>
            <person name="Baker D."/>
            <person name="Gharbi K."/>
            <person name="Hall N."/>
            <person name="Watson M."/>
            <person name="Adriaenssens E.M."/>
            <person name="Foster-Nyarko E."/>
            <person name="Jarju S."/>
            <person name="Secka A."/>
            <person name="Antonio M."/>
            <person name="Oren A."/>
            <person name="Chaudhuri R."/>
            <person name="La Ragione R.M."/>
            <person name="Hildebrand F."/>
            <person name="Pallen M.J."/>
        </authorList>
    </citation>
    <scope>NUCLEOTIDE SEQUENCE [LARGE SCALE GENOMIC DNA]</scope>
    <source>
        <strain evidence="2 3">Re57</strain>
    </source>
</reference>
<evidence type="ECO:0000313" key="3">
    <source>
        <dbReference type="Proteomes" id="UP000651517"/>
    </source>
</evidence>
<accession>A0ABR8WXB4</accession>
<keyword evidence="3" id="KW-1185">Reference proteome</keyword>
<gene>
    <name evidence="2" type="ORF">H9634_13155</name>
</gene>
<organism evidence="2 3">
    <name type="scientific">Brevibacterium gallinarum</name>
    <dbReference type="NCBI Taxonomy" id="2762220"/>
    <lineage>
        <taxon>Bacteria</taxon>
        <taxon>Bacillati</taxon>
        <taxon>Actinomycetota</taxon>
        <taxon>Actinomycetes</taxon>
        <taxon>Micrococcales</taxon>
        <taxon>Brevibacteriaceae</taxon>
        <taxon>Brevibacterium</taxon>
    </lineage>
</organism>
<name>A0ABR8WXB4_9MICO</name>
<feature type="domain" description="YcaO" evidence="1">
    <location>
        <begin position="1"/>
        <end position="208"/>
    </location>
</feature>
<proteinExistence type="predicted"/>
<dbReference type="EMBL" id="JACSPY010000018">
    <property type="protein sequence ID" value="MBD8021728.1"/>
    <property type="molecule type" value="Genomic_DNA"/>
</dbReference>
<evidence type="ECO:0000313" key="2">
    <source>
        <dbReference type="EMBL" id="MBD8021728.1"/>
    </source>
</evidence>
<protein>
    <recommendedName>
        <fullName evidence="1">YcaO domain-containing protein</fullName>
    </recommendedName>
</protein>
<dbReference type="InterPro" id="IPR003776">
    <property type="entry name" value="YcaO-like_dom"/>
</dbReference>
<comment type="caution">
    <text evidence="2">The sequence shown here is derived from an EMBL/GenBank/DDBJ whole genome shotgun (WGS) entry which is preliminary data.</text>
</comment>
<evidence type="ECO:0000259" key="1">
    <source>
        <dbReference type="PROSITE" id="PS51664"/>
    </source>
</evidence>
<dbReference type="Proteomes" id="UP000651517">
    <property type="component" value="Unassembled WGS sequence"/>
</dbReference>
<dbReference type="PROSITE" id="PS51664">
    <property type="entry name" value="YCAO"/>
    <property type="match status" value="1"/>
</dbReference>